<feature type="region of interest" description="Disordered" evidence="3">
    <location>
        <begin position="177"/>
        <end position="205"/>
    </location>
</feature>
<feature type="compositionally biased region" description="Pro residues" evidence="3">
    <location>
        <begin position="94"/>
        <end position="106"/>
    </location>
</feature>
<organism evidence="6 7">
    <name type="scientific">Hibiscus sabdariffa</name>
    <name type="common">roselle</name>
    <dbReference type="NCBI Taxonomy" id="183260"/>
    <lineage>
        <taxon>Eukaryota</taxon>
        <taxon>Viridiplantae</taxon>
        <taxon>Streptophyta</taxon>
        <taxon>Embryophyta</taxon>
        <taxon>Tracheophyta</taxon>
        <taxon>Spermatophyta</taxon>
        <taxon>Magnoliopsida</taxon>
        <taxon>eudicotyledons</taxon>
        <taxon>Gunneridae</taxon>
        <taxon>Pentapetalae</taxon>
        <taxon>rosids</taxon>
        <taxon>malvids</taxon>
        <taxon>Malvales</taxon>
        <taxon>Malvaceae</taxon>
        <taxon>Malvoideae</taxon>
        <taxon>Hibiscus</taxon>
    </lineage>
</organism>
<comment type="caution">
    <text evidence="6">The sequence shown here is derived from an EMBL/GenBank/DDBJ whole genome shotgun (WGS) entry which is preliminary data.</text>
</comment>
<dbReference type="PANTHER" id="PTHR32099:SF92">
    <property type="entry name" value="CYSTEINE-RICH RECEPTOR-LIKE PROTEIN KINASE 11"/>
    <property type="match status" value="1"/>
</dbReference>
<keyword evidence="4" id="KW-0472">Membrane</keyword>
<dbReference type="InterPro" id="IPR038408">
    <property type="entry name" value="GNK2_sf"/>
</dbReference>
<evidence type="ECO:0000256" key="4">
    <source>
        <dbReference type="SAM" id="Phobius"/>
    </source>
</evidence>
<dbReference type="Pfam" id="PF01657">
    <property type="entry name" value="Stress-antifung"/>
    <property type="match status" value="1"/>
</dbReference>
<keyword evidence="4" id="KW-0812">Transmembrane</keyword>
<dbReference type="CDD" id="cd23509">
    <property type="entry name" value="Gnk2-like"/>
    <property type="match status" value="1"/>
</dbReference>
<dbReference type="PROSITE" id="PS51473">
    <property type="entry name" value="GNK2"/>
    <property type="match status" value="1"/>
</dbReference>
<accession>A0ABR2ARI0</accession>
<dbReference type="Proteomes" id="UP001472677">
    <property type="component" value="Unassembled WGS sequence"/>
</dbReference>
<gene>
    <name evidence="6" type="ORF">V6N12_063897</name>
</gene>
<reference evidence="6 7" key="1">
    <citation type="journal article" date="2024" name="G3 (Bethesda)">
        <title>Genome assembly of Hibiscus sabdariffa L. provides insights into metabolisms of medicinal natural products.</title>
        <authorList>
            <person name="Kim T."/>
        </authorList>
    </citation>
    <scope>NUCLEOTIDE SEQUENCE [LARGE SCALE GENOMIC DNA]</scope>
    <source>
        <strain evidence="6">TK-2024</strain>
        <tissue evidence="6">Old leaves</tissue>
    </source>
</reference>
<keyword evidence="7" id="KW-1185">Reference proteome</keyword>
<evidence type="ECO:0000256" key="3">
    <source>
        <dbReference type="SAM" id="MobiDB-lite"/>
    </source>
</evidence>
<feature type="compositionally biased region" description="Polar residues" evidence="3">
    <location>
        <begin position="177"/>
        <end position="198"/>
    </location>
</feature>
<keyword evidence="1" id="KW-0732">Signal</keyword>
<keyword evidence="4" id="KW-1133">Transmembrane helix</keyword>
<protein>
    <recommendedName>
        <fullName evidence="5">Gnk2-homologous domain-containing protein</fullName>
    </recommendedName>
</protein>
<name>A0ABR2ARI0_9ROSI</name>
<sequence>MDRVVRKASNGTSSLKYATGEADFTVFQNIYALMQCTPDLSNKDCDSCLRASVSYYESCCHGKQGGYVHKPNCWFRWDLYPFYVSNASTNVPSLSPPPPPASPPPQSVNSTNTKESEGSSSRTLVIIVVTIVIIVAVLVILAVAVLLKSIKKRKQGDQIAIPYLFRCQRDLHSTTETATMTESPSLSNQSKVSVNKASISELDPR</sequence>
<feature type="transmembrane region" description="Helical" evidence="4">
    <location>
        <begin position="124"/>
        <end position="147"/>
    </location>
</feature>
<keyword evidence="2" id="KW-0677">Repeat</keyword>
<evidence type="ECO:0000313" key="6">
    <source>
        <dbReference type="EMBL" id="KAK8496637.1"/>
    </source>
</evidence>
<evidence type="ECO:0000313" key="7">
    <source>
        <dbReference type="Proteomes" id="UP001472677"/>
    </source>
</evidence>
<evidence type="ECO:0000256" key="1">
    <source>
        <dbReference type="ARBA" id="ARBA00022729"/>
    </source>
</evidence>
<feature type="region of interest" description="Disordered" evidence="3">
    <location>
        <begin position="93"/>
        <end position="116"/>
    </location>
</feature>
<feature type="domain" description="Gnk2-homologous" evidence="5">
    <location>
        <begin position="1"/>
        <end position="82"/>
    </location>
</feature>
<dbReference type="PANTHER" id="PTHR32099">
    <property type="entry name" value="CYSTEINE-RICH REPEAT SECRETORY PROTEIN"/>
    <property type="match status" value="1"/>
</dbReference>
<proteinExistence type="predicted"/>
<dbReference type="InterPro" id="IPR002902">
    <property type="entry name" value="GNK2"/>
</dbReference>
<evidence type="ECO:0000259" key="5">
    <source>
        <dbReference type="PROSITE" id="PS51473"/>
    </source>
</evidence>
<dbReference type="EMBL" id="JBBPBM010000356">
    <property type="protein sequence ID" value="KAK8496637.1"/>
    <property type="molecule type" value="Genomic_DNA"/>
</dbReference>
<dbReference type="Gene3D" id="3.30.430.20">
    <property type="entry name" value="Gnk2 domain, C-X8-C-X2-C motif"/>
    <property type="match status" value="1"/>
</dbReference>
<evidence type="ECO:0000256" key="2">
    <source>
        <dbReference type="ARBA" id="ARBA00022737"/>
    </source>
</evidence>